<proteinExistence type="predicted"/>
<dbReference type="GO" id="GO:0016853">
    <property type="term" value="F:isomerase activity"/>
    <property type="evidence" value="ECO:0007669"/>
    <property type="project" value="UniProtKB-KW"/>
</dbReference>
<feature type="domain" description="SnoaL-like" evidence="1">
    <location>
        <begin position="11"/>
        <end position="113"/>
    </location>
</feature>
<dbReference type="InterPro" id="IPR037401">
    <property type="entry name" value="SnoaL-like"/>
</dbReference>
<evidence type="ECO:0000313" key="2">
    <source>
        <dbReference type="EMBL" id="RBO93942.1"/>
    </source>
</evidence>
<dbReference type="SUPFAM" id="SSF54427">
    <property type="entry name" value="NTF2-like"/>
    <property type="match status" value="1"/>
</dbReference>
<dbReference type="Gene3D" id="3.10.450.50">
    <property type="match status" value="1"/>
</dbReference>
<keyword evidence="3" id="KW-1185">Reference proteome</keyword>
<name>A0A366DV30_9NOCA</name>
<dbReference type="Proteomes" id="UP000252586">
    <property type="component" value="Unassembled WGS sequence"/>
</dbReference>
<organism evidence="2 3">
    <name type="scientific">Nocardia puris</name>
    <dbReference type="NCBI Taxonomy" id="208602"/>
    <lineage>
        <taxon>Bacteria</taxon>
        <taxon>Bacillati</taxon>
        <taxon>Actinomycetota</taxon>
        <taxon>Actinomycetes</taxon>
        <taxon>Mycobacteriales</taxon>
        <taxon>Nocardiaceae</taxon>
        <taxon>Nocardia</taxon>
    </lineage>
</organism>
<comment type="caution">
    <text evidence="2">The sequence shown here is derived from an EMBL/GenBank/DDBJ whole genome shotgun (WGS) entry which is preliminary data.</text>
</comment>
<dbReference type="AlphaFoldDB" id="A0A366DV30"/>
<dbReference type="EMBL" id="QNRE01000002">
    <property type="protein sequence ID" value="RBO93942.1"/>
    <property type="molecule type" value="Genomic_DNA"/>
</dbReference>
<dbReference type="OrthoDB" id="513614at2"/>
<dbReference type="InterPro" id="IPR032710">
    <property type="entry name" value="NTF2-like_dom_sf"/>
</dbReference>
<dbReference type="RefSeq" id="WP_147265756.1">
    <property type="nucleotide sequence ID" value="NZ_CP107943.1"/>
</dbReference>
<sequence>MRDVADAAMDRFDAGWRSGDWDPFLAVLTDEFSFRFPEEPARGAFEGTEGRRRIEDWALHHGRSGNRVSGTRIRTDVVGTRVIYEYRSQGISPSTAAYRNREIIIVETEGDRLSALHEYWGDARPADS</sequence>
<evidence type="ECO:0000259" key="1">
    <source>
        <dbReference type="Pfam" id="PF12680"/>
    </source>
</evidence>
<reference evidence="2 3" key="1">
    <citation type="submission" date="2018-06" db="EMBL/GenBank/DDBJ databases">
        <title>Genomic Encyclopedia of Type Strains, Phase IV (KMG-IV): sequencing the most valuable type-strain genomes for metagenomic binning, comparative biology and taxonomic classification.</title>
        <authorList>
            <person name="Goeker M."/>
        </authorList>
    </citation>
    <scope>NUCLEOTIDE SEQUENCE [LARGE SCALE GENOMIC DNA]</scope>
    <source>
        <strain evidence="2 3">DSM 44599</strain>
    </source>
</reference>
<gene>
    <name evidence="2" type="ORF">DFR74_102362</name>
</gene>
<dbReference type="Pfam" id="PF12680">
    <property type="entry name" value="SnoaL_2"/>
    <property type="match status" value="1"/>
</dbReference>
<accession>A0A366DV30</accession>
<evidence type="ECO:0000313" key="3">
    <source>
        <dbReference type="Proteomes" id="UP000252586"/>
    </source>
</evidence>
<keyword evidence="2" id="KW-0413">Isomerase</keyword>
<protein>
    <submittedName>
        <fullName evidence="2">Ketosteroid isomerase-like protein</fullName>
    </submittedName>
</protein>